<proteinExistence type="predicted"/>
<feature type="compositionally biased region" description="Basic and acidic residues" evidence="1">
    <location>
        <begin position="7"/>
        <end position="42"/>
    </location>
</feature>
<evidence type="ECO:0000313" key="3">
    <source>
        <dbReference type="EMBL" id="PON60072.1"/>
    </source>
</evidence>
<dbReference type="Proteomes" id="UP000237105">
    <property type="component" value="Unassembled WGS sequence"/>
</dbReference>
<feature type="region of interest" description="Disordered" evidence="1">
    <location>
        <begin position="1"/>
        <end position="42"/>
    </location>
</feature>
<name>A0A2P5CGA0_PARAD</name>
<gene>
    <name evidence="3" type="ORF">PanWU01x14_155860</name>
</gene>
<dbReference type="OrthoDB" id="1752359at2759"/>
<evidence type="ECO:0000259" key="2">
    <source>
        <dbReference type="Pfam" id="PF04195"/>
    </source>
</evidence>
<reference evidence="4" key="1">
    <citation type="submission" date="2016-06" db="EMBL/GenBank/DDBJ databases">
        <title>Parallel loss of symbiosis genes in relatives of nitrogen-fixing non-legume Parasponia.</title>
        <authorList>
            <person name="Van Velzen R."/>
            <person name="Holmer R."/>
            <person name="Bu F."/>
            <person name="Rutten L."/>
            <person name="Van Zeijl A."/>
            <person name="Liu W."/>
            <person name="Santuari L."/>
            <person name="Cao Q."/>
            <person name="Sharma T."/>
            <person name="Shen D."/>
            <person name="Roswanjaya Y."/>
            <person name="Wardhani T."/>
            <person name="Kalhor M.S."/>
            <person name="Jansen J."/>
            <person name="Van den Hoogen J."/>
            <person name="Gungor B."/>
            <person name="Hartog M."/>
            <person name="Hontelez J."/>
            <person name="Verver J."/>
            <person name="Yang W.-C."/>
            <person name="Schijlen E."/>
            <person name="Repin R."/>
            <person name="Schilthuizen M."/>
            <person name="Schranz E."/>
            <person name="Heidstra R."/>
            <person name="Miyata K."/>
            <person name="Fedorova E."/>
            <person name="Kohlen W."/>
            <person name="Bisseling T."/>
            <person name="Smit S."/>
            <person name="Geurts R."/>
        </authorList>
    </citation>
    <scope>NUCLEOTIDE SEQUENCE [LARGE SCALE GENOMIC DNA]</scope>
    <source>
        <strain evidence="4">cv. WU1-14</strain>
    </source>
</reference>
<comment type="caution">
    <text evidence="3">The sequence shown here is derived from an EMBL/GenBank/DDBJ whole genome shotgun (WGS) entry which is preliminary data.</text>
</comment>
<dbReference type="AlphaFoldDB" id="A0A2P5CGA0"/>
<accession>A0A2P5CGA0</accession>
<dbReference type="InterPro" id="IPR007321">
    <property type="entry name" value="Transposase_28"/>
</dbReference>
<organism evidence="3 4">
    <name type="scientific">Parasponia andersonii</name>
    <name type="common">Sponia andersonii</name>
    <dbReference type="NCBI Taxonomy" id="3476"/>
    <lineage>
        <taxon>Eukaryota</taxon>
        <taxon>Viridiplantae</taxon>
        <taxon>Streptophyta</taxon>
        <taxon>Embryophyta</taxon>
        <taxon>Tracheophyta</taxon>
        <taxon>Spermatophyta</taxon>
        <taxon>Magnoliopsida</taxon>
        <taxon>eudicotyledons</taxon>
        <taxon>Gunneridae</taxon>
        <taxon>Pentapetalae</taxon>
        <taxon>rosids</taxon>
        <taxon>fabids</taxon>
        <taxon>Rosales</taxon>
        <taxon>Cannabaceae</taxon>
        <taxon>Parasponia</taxon>
    </lineage>
</organism>
<dbReference type="Pfam" id="PF04195">
    <property type="entry name" value="Transposase_28"/>
    <property type="match status" value="1"/>
</dbReference>
<evidence type="ECO:0000313" key="4">
    <source>
        <dbReference type="Proteomes" id="UP000237105"/>
    </source>
</evidence>
<feature type="compositionally biased region" description="Polar residues" evidence="1">
    <location>
        <begin position="257"/>
        <end position="267"/>
    </location>
</feature>
<sequence>MSFNYSKGEKTGRREQSTEFDPILREVDNYPEGDKASSSHLDSSREASSSFWEVVLTKREAWLKKLENSRFTSRWIKSEITNDELKWIIHLYSLKEARLYRPKMSCLVDFLPYTCCTYSEQILKAGGVHPLQLYFIRTFDFFKLAPIELSPNRWRILSLLMIVYHKLGYKRSFTEEICYMYELKSSPGSIGFDYLVAYSKLGYNLIEDYKSNTEGREETEGFSIRSRKMKFAFKNKKGKVMVASSSQPQSQRKSKTVAVNSSLKSNE</sequence>
<keyword evidence="4" id="KW-1185">Reference proteome</keyword>
<feature type="region of interest" description="Disordered" evidence="1">
    <location>
        <begin position="241"/>
        <end position="267"/>
    </location>
</feature>
<dbReference type="EMBL" id="JXTB01000134">
    <property type="protein sequence ID" value="PON60072.1"/>
    <property type="molecule type" value="Genomic_DNA"/>
</dbReference>
<protein>
    <recommendedName>
        <fullName evidence="2">Transposase (putative) gypsy type domain-containing protein</fullName>
    </recommendedName>
</protein>
<evidence type="ECO:0000256" key="1">
    <source>
        <dbReference type="SAM" id="MobiDB-lite"/>
    </source>
</evidence>
<feature type="domain" description="Transposase (putative) gypsy type" evidence="2">
    <location>
        <begin position="120"/>
        <end position="170"/>
    </location>
</feature>